<accession>A0AAD9HBV7</accession>
<evidence type="ECO:0000313" key="2">
    <source>
        <dbReference type="Proteomes" id="UP001232148"/>
    </source>
</evidence>
<keyword evidence="2" id="KW-1185">Reference proteome</keyword>
<organism evidence="1 2">
    <name type="scientific">Colletotrichum zoysiae</name>
    <dbReference type="NCBI Taxonomy" id="1216348"/>
    <lineage>
        <taxon>Eukaryota</taxon>
        <taxon>Fungi</taxon>
        <taxon>Dikarya</taxon>
        <taxon>Ascomycota</taxon>
        <taxon>Pezizomycotina</taxon>
        <taxon>Sordariomycetes</taxon>
        <taxon>Hypocreomycetidae</taxon>
        <taxon>Glomerellales</taxon>
        <taxon>Glomerellaceae</taxon>
        <taxon>Colletotrichum</taxon>
        <taxon>Colletotrichum graminicola species complex</taxon>
    </lineage>
</organism>
<evidence type="ECO:0000313" key="1">
    <source>
        <dbReference type="EMBL" id="KAK2025099.1"/>
    </source>
</evidence>
<dbReference type="Proteomes" id="UP001232148">
    <property type="component" value="Unassembled WGS sequence"/>
</dbReference>
<gene>
    <name evidence="1" type="ORF">LX32DRAFT_731014</name>
</gene>
<comment type="caution">
    <text evidence="1">The sequence shown here is derived from an EMBL/GenBank/DDBJ whole genome shotgun (WGS) entry which is preliminary data.</text>
</comment>
<protein>
    <submittedName>
        <fullName evidence="1">Uncharacterized protein</fullName>
    </submittedName>
</protein>
<reference evidence="1" key="1">
    <citation type="submission" date="2021-06" db="EMBL/GenBank/DDBJ databases">
        <title>Comparative genomics, transcriptomics and evolutionary studies reveal genomic signatures of adaptation to plant cell wall in hemibiotrophic fungi.</title>
        <authorList>
            <consortium name="DOE Joint Genome Institute"/>
            <person name="Baroncelli R."/>
            <person name="Diaz J.F."/>
            <person name="Benocci T."/>
            <person name="Peng M."/>
            <person name="Battaglia E."/>
            <person name="Haridas S."/>
            <person name="Andreopoulos W."/>
            <person name="Labutti K."/>
            <person name="Pangilinan J."/>
            <person name="Floch G.L."/>
            <person name="Makela M.R."/>
            <person name="Henrissat B."/>
            <person name="Grigoriev I.V."/>
            <person name="Crouch J.A."/>
            <person name="De Vries R.P."/>
            <person name="Sukno S.A."/>
            <person name="Thon M.R."/>
        </authorList>
    </citation>
    <scope>NUCLEOTIDE SEQUENCE</scope>
    <source>
        <strain evidence="1">MAFF235873</strain>
    </source>
</reference>
<proteinExistence type="predicted"/>
<sequence>MKRLVSFTHIFGARIRDQGDFHSANHTMHLSSRTTGMRKPMSLACWTRQIDRNCWEFRNVISSIVLHLVVGLRPQSNY</sequence>
<name>A0AAD9HBV7_9PEZI</name>
<dbReference type="EMBL" id="MU842945">
    <property type="protein sequence ID" value="KAK2025099.1"/>
    <property type="molecule type" value="Genomic_DNA"/>
</dbReference>
<dbReference type="AlphaFoldDB" id="A0AAD9HBV7"/>